<dbReference type="AlphaFoldDB" id="A2SCT3"/>
<dbReference type="EMBL" id="CP000555">
    <property type="protein sequence ID" value="ABM93372.1"/>
    <property type="molecule type" value="Genomic_DNA"/>
</dbReference>
<dbReference type="Gene3D" id="2.40.128.640">
    <property type="match status" value="1"/>
</dbReference>
<dbReference type="InterPro" id="IPR007298">
    <property type="entry name" value="Cu-R_lipoprotein_NlpE"/>
</dbReference>
<dbReference type="eggNOG" id="COG3015">
    <property type="taxonomic scope" value="Bacteria"/>
</dbReference>
<keyword evidence="3" id="KW-1185">Reference proteome</keyword>
<organism evidence="2 3">
    <name type="scientific">Methylibium petroleiphilum (strain ATCC BAA-1232 / LMG 22953 / PM1)</name>
    <dbReference type="NCBI Taxonomy" id="420662"/>
    <lineage>
        <taxon>Bacteria</taxon>
        <taxon>Pseudomonadati</taxon>
        <taxon>Pseudomonadota</taxon>
        <taxon>Betaproteobacteria</taxon>
        <taxon>Burkholderiales</taxon>
        <taxon>Sphaerotilaceae</taxon>
        <taxon>Methylibium</taxon>
    </lineage>
</organism>
<reference evidence="2 3" key="1">
    <citation type="journal article" date="2007" name="J. Bacteriol.">
        <title>Whole-genome analysis of the methyl tert-butyl ether-degrading beta-proteobacterium Methylibium petroleiphilum PM1.</title>
        <authorList>
            <person name="Kane S.R."/>
            <person name="Chakicherla A.Y."/>
            <person name="Chain P.S.G."/>
            <person name="Schmidt R."/>
            <person name="Shin M.W."/>
            <person name="Legler T.C."/>
            <person name="Scow K.M."/>
            <person name="Larimer F.W."/>
            <person name="Lucas S.M."/>
            <person name="Richardson P.M."/>
            <person name="Hristova K.R."/>
        </authorList>
    </citation>
    <scope>NUCLEOTIDE SEQUENCE [LARGE SCALE GENOMIC DNA]</scope>
    <source>
        <strain evidence="3">ATCC BAA-1232 / LMG 22953 / PM1</strain>
    </source>
</reference>
<dbReference type="STRING" id="420662.Mpe_A0410"/>
<name>A2SCT3_METPP</name>
<dbReference type="Pfam" id="PF04170">
    <property type="entry name" value="NlpE"/>
    <property type="match status" value="1"/>
</dbReference>
<evidence type="ECO:0000256" key="1">
    <source>
        <dbReference type="SAM" id="MobiDB-lite"/>
    </source>
</evidence>
<protein>
    <submittedName>
        <fullName evidence="2">Uncharacterized protein</fullName>
    </submittedName>
</protein>
<feature type="region of interest" description="Disordered" evidence="1">
    <location>
        <begin position="154"/>
        <end position="192"/>
    </location>
</feature>
<evidence type="ECO:0000313" key="3">
    <source>
        <dbReference type="Proteomes" id="UP000000366"/>
    </source>
</evidence>
<sequence>MALAHRASGLRRWLAPCLAFVLMGGALASAWAQPTLPVPATFAGVLPCADCAGVAQTLTLRADGLYRLRRTYLGKPEGPFSELGHWKLNAAGTLLMLRGETDTLLFAVMPSGAEDEGGLRLLDRRGQPIESDANLALRRTAALDPVAFTDCDGGVRERVADDGPGSADAPPGVACGAPQVPAHDAPEPQPRH</sequence>
<accession>A2SCT3</accession>
<proteinExistence type="predicted"/>
<dbReference type="KEGG" id="mpt:Mpe_A0410"/>
<evidence type="ECO:0000313" key="2">
    <source>
        <dbReference type="EMBL" id="ABM93372.1"/>
    </source>
</evidence>
<gene>
    <name evidence="2" type="ordered locus">Mpe_A0410</name>
</gene>
<dbReference type="Proteomes" id="UP000000366">
    <property type="component" value="Chromosome"/>
</dbReference>
<dbReference type="HOGENOM" id="CLU_1413729_0_0_4"/>